<accession>A0AAU8FZT0</accession>
<name>A0AAU8FZT0_9MICO</name>
<dbReference type="PROSITE" id="PS51736">
    <property type="entry name" value="RECOMBINASES_3"/>
    <property type="match status" value="1"/>
</dbReference>
<gene>
    <name evidence="7" type="ORF">ABRQ22_15430</name>
</gene>
<dbReference type="FunFam" id="3.40.50.1390:FF:000001">
    <property type="entry name" value="DNA recombinase"/>
    <property type="match status" value="1"/>
</dbReference>
<dbReference type="SUPFAM" id="SSF53041">
    <property type="entry name" value="Resolvase-like"/>
    <property type="match status" value="1"/>
</dbReference>
<dbReference type="Gene3D" id="3.40.50.1390">
    <property type="entry name" value="Resolvase, N-terminal catalytic domain"/>
    <property type="match status" value="1"/>
</dbReference>
<evidence type="ECO:0000256" key="3">
    <source>
        <dbReference type="ARBA" id="ARBA00023125"/>
    </source>
</evidence>
<keyword evidence="3" id="KW-0238">DNA-binding</keyword>
<evidence type="ECO:0000256" key="1">
    <source>
        <dbReference type="ARBA" id="ARBA00009913"/>
    </source>
</evidence>
<evidence type="ECO:0000256" key="4">
    <source>
        <dbReference type="ARBA" id="ARBA00023172"/>
    </source>
</evidence>
<dbReference type="Pfam" id="PF00239">
    <property type="entry name" value="Resolvase"/>
    <property type="match status" value="1"/>
</dbReference>
<dbReference type="GO" id="GO:0015074">
    <property type="term" value="P:DNA integration"/>
    <property type="evidence" value="ECO:0007669"/>
    <property type="project" value="UniProtKB-KW"/>
</dbReference>
<evidence type="ECO:0000256" key="2">
    <source>
        <dbReference type="ARBA" id="ARBA00022908"/>
    </source>
</evidence>
<dbReference type="AlphaFoldDB" id="A0AAU8FZT0"/>
<dbReference type="InterPro" id="IPR036162">
    <property type="entry name" value="Resolvase-like_N_sf"/>
</dbReference>
<dbReference type="GO" id="GO:0003677">
    <property type="term" value="F:DNA binding"/>
    <property type="evidence" value="ECO:0007669"/>
    <property type="project" value="UniProtKB-KW"/>
</dbReference>
<comment type="similarity">
    <text evidence="1">Belongs to the site-specific recombinase resolvase family.</text>
</comment>
<proteinExistence type="inferred from homology"/>
<dbReference type="InterPro" id="IPR006118">
    <property type="entry name" value="Recombinase_CS"/>
</dbReference>
<evidence type="ECO:0000259" key="6">
    <source>
        <dbReference type="PROSITE" id="PS51736"/>
    </source>
</evidence>
<dbReference type="CDD" id="cd03768">
    <property type="entry name" value="SR_ResInv"/>
    <property type="match status" value="1"/>
</dbReference>
<feature type="domain" description="Resolvase/invertase-type recombinase catalytic" evidence="6">
    <location>
        <begin position="3"/>
        <end position="139"/>
    </location>
</feature>
<dbReference type="RefSeq" id="WP_353707362.1">
    <property type="nucleotide sequence ID" value="NZ_CP159290.1"/>
</dbReference>
<organism evidence="7">
    <name type="scientific">Cellulosimicrobium sp. ES-005</name>
    <dbReference type="NCBI Taxonomy" id="3163031"/>
    <lineage>
        <taxon>Bacteria</taxon>
        <taxon>Bacillati</taxon>
        <taxon>Actinomycetota</taxon>
        <taxon>Actinomycetes</taxon>
        <taxon>Micrococcales</taxon>
        <taxon>Promicromonosporaceae</taxon>
        <taxon>Cellulosimicrobium</taxon>
    </lineage>
</organism>
<reference evidence="7" key="1">
    <citation type="submission" date="2024-06" db="EMBL/GenBank/DDBJ databases">
        <title>Complete genome sequence of the cellulolytic actinobacterium, Cellulosimicrobium ES-005.</title>
        <authorList>
            <person name="Matthews C.T."/>
            <person name="Underwood K.D."/>
            <person name="Ghanchi K.M."/>
            <person name="Fields S.D."/>
            <person name="Gardner S.G."/>
        </authorList>
    </citation>
    <scope>NUCLEOTIDE SEQUENCE</scope>
    <source>
        <strain evidence="7">ES-005</strain>
    </source>
</reference>
<feature type="active site" description="O-(5'-phospho-DNA)-serine intermediate" evidence="5">
    <location>
        <position position="11"/>
    </location>
</feature>
<dbReference type="PANTHER" id="PTHR30461:SF2">
    <property type="entry name" value="SERINE RECOMBINASE PINE-RELATED"/>
    <property type="match status" value="1"/>
</dbReference>
<dbReference type="GO" id="GO:0000150">
    <property type="term" value="F:DNA strand exchange activity"/>
    <property type="evidence" value="ECO:0007669"/>
    <property type="project" value="InterPro"/>
</dbReference>
<protein>
    <submittedName>
        <fullName evidence="7">Recombinase family protein</fullName>
    </submittedName>
</protein>
<keyword evidence="4" id="KW-0233">DNA recombination</keyword>
<dbReference type="PROSITE" id="PS00398">
    <property type="entry name" value="RECOMBINASES_2"/>
    <property type="match status" value="1"/>
</dbReference>
<evidence type="ECO:0000313" key="7">
    <source>
        <dbReference type="EMBL" id="XCH28974.1"/>
    </source>
</evidence>
<evidence type="ECO:0000256" key="5">
    <source>
        <dbReference type="PIRSR" id="PIRSR606118-50"/>
    </source>
</evidence>
<dbReference type="EMBL" id="CP159290">
    <property type="protein sequence ID" value="XCH28974.1"/>
    <property type="molecule type" value="Genomic_DNA"/>
</dbReference>
<dbReference type="InterPro" id="IPR006119">
    <property type="entry name" value="Resolv_N"/>
</dbReference>
<keyword evidence="2" id="KW-0229">DNA integration</keyword>
<sequence length="224" mass="23723">MAHVYGYARVSTTARSLDAQVDALTDVGGVDVRDVVVEKTSGRREDRPELARLLAGLREGDTLVVTKLDRLGRSAAHVARLVRDLDERGVTLRSLTETIDTSSATGRLMVHVLAAVAQMEADLACERTLGGLAAARARGRVGGRPSVMTPDRGAAARVALAGGQSRAAVARARRLARHALPAHGRDRDIGWLGQKGRSPSPARRCGVRRGAGEVCIVAPRRCSG</sequence>
<dbReference type="SMART" id="SM00857">
    <property type="entry name" value="Resolvase"/>
    <property type="match status" value="1"/>
</dbReference>
<dbReference type="InterPro" id="IPR050639">
    <property type="entry name" value="SSR_resolvase"/>
</dbReference>
<dbReference type="PANTHER" id="PTHR30461">
    <property type="entry name" value="DNA-INVERTASE FROM LAMBDOID PROPHAGE"/>
    <property type="match status" value="1"/>
</dbReference>